<dbReference type="InterPro" id="IPR031100">
    <property type="entry name" value="LOG_fam"/>
</dbReference>
<dbReference type="Pfam" id="PF03641">
    <property type="entry name" value="Lysine_decarbox"/>
    <property type="match status" value="1"/>
</dbReference>
<gene>
    <name evidence="1" type="ORF">CYLTODRAFT_418075</name>
</gene>
<reference evidence="1 2" key="1">
    <citation type="journal article" date="2015" name="Fungal Genet. Biol.">
        <title>Evolution of novel wood decay mechanisms in Agaricales revealed by the genome sequences of Fistulina hepatica and Cylindrobasidium torrendii.</title>
        <authorList>
            <person name="Floudas D."/>
            <person name="Held B.W."/>
            <person name="Riley R."/>
            <person name="Nagy L.G."/>
            <person name="Koehler G."/>
            <person name="Ransdell A.S."/>
            <person name="Younus H."/>
            <person name="Chow J."/>
            <person name="Chiniquy J."/>
            <person name="Lipzen A."/>
            <person name="Tritt A."/>
            <person name="Sun H."/>
            <person name="Haridas S."/>
            <person name="LaButti K."/>
            <person name="Ohm R.A."/>
            <person name="Kues U."/>
            <person name="Blanchette R.A."/>
            <person name="Grigoriev I.V."/>
            <person name="Minto R.E."/>
            <person name="Hibbett D.S."/>
        </authorList>
    </citation>
    <scope>NUCLEOTIDE SEQUENCE [LARGE SCALE GENOMIC DNA]</scope>
    <source>
        <strain evidence="1 2">FP15055 ss-10</strain>
    </source>
</reference>
<protein>
    <recommendedName>
        <fullName evidence="3">Cytokinin riboside 5'-monophosphate phosphoribohydrolase</fullName>
    </recommendedName>
</protein>
<dbReference type="GO" id="GO:0009691">
    <property type="term" value="P:cytokinin biosynthetic process"/>
    <property type="evidence" value="ECO:0007669"/>
    <property type="project" value="InterPro"/>
</dbReference>
<dbReference type="PANTHER" id="PTHR31223">
    <property type="entry name" value="LOG FAMILY PROTEIN YJL055W"/>
    <property type="match status" value="1"/>
</dbReference>
<name>A0A0D7BPF0_9AGAR</name>
<proteinExistence type="predicted"/>
<dbReference type="NCBIfam" id="TIGR00730">
    <property type="entry name" value="Rossman fold protein, TIGR00730 family"/>
    <property type="match status" value="1"/>
</dbReference>
<dbReference type="SUPFAM" id="SSF102405">
    <property type="entry name" value="MCP/YpsA-like"/>
    <property type="match status" value="1"/>
</dbReference>
<dbReference type="EMBL" id="KN880445">
    <property type="protein sequence ID" value="KIY72292.1"/>
    <property type="molecule type" value="Genomic_DNA"/>
</dbReference>
<evidence type="ECO:0008006" key="3">
    <source>
        <dbReference type="Google" id="ProtNLM"/>
    </source>
</evidence>
<sequence length="223" mass="23529">MKAVAVYCGSRAGTDPAFVAVAESLGTAIAASGLALVYGGGVAGLMGATGMAAVRAGGHVTGVVPRAMLKGEGDPAVESTHLYKQVEKIIVDSMHARKVEMAKRVDAFVGLPGGFGTLEEVMEVTTWTQIGIHRKPVVLINIFGFYDPLKTMIDNGIRYGFIAEHSRNLLIFVDGPEDHASHATFDWGTAAVKAAAEWRGGDAQPLYKWTAEGKPEESKLAAT</sequence>
<accession>A0A0D7BPF0</accession>
<dbReference type="GO" id="GO:0005829">
    <property type="term" value="C:cytosol"/>
    <property type="evidence" value="ECO:0007669"/>
    <property type="project" value="TreeGrafter"/>
</dbReference>
<dbReference type="OrthoDB" id="414463at2759"/>
<dbReference type="STRING" id="1314674.A0A0D7BPF0"/>
<evidence type="ECO:0000313" key="1">
    <source>
        <dbReference type="EMBL" id="KIY72292.1"/>
    </source>
</evidence>
<organism evidence="1 2">
    <name type="scientific">Cylindrobasidium torrendii FP15055 ss-10</name>
    <dbReference type="NCBI Taxonomy" id="1314674"/>
    <lineage>
        <taxon>Eukaryota</taxon>
        <taxon>Fungi</taxon>
        <taxon>Dikarya</taxon>
        <taxon>Basidiomycota</taxon>
        <taxon>Agaricomycotina</taxon>
        <taxon>Agaricomycetes</taxon>
        <taxon>Agaricomycetidae</taxon>
        <taxon>Agaricales</taxon>
        <taxon>Marasmiineae</taxon>
        <taxon>Physalacriaceae</taxon>
        <taxon>Cylindrobasidium</taxon>
    </lineage>
</organism>
<dbReference type="AlphaFoldDB" id="A0A0D7BPF0"/>
<dbReference type="InterPro" id="IPR005269">
    <property type="entry name" value="LOG"/>
</dbReference>
<dbReference type="Proteomes" id="UP000054007">
    <property type="component" value="Unassembled WGS sequence"/>
</dbReference>
<evidence type="ECO:0000313" key="2">
    <source>
        <dbReference type="Proteomes" id="UP000054007"/>
    </source>
</evidence>
<keyword evidence="2" id="KW-1185">Reference proteome</keyword>
<dbReference type="Gene3D" id="3.40.50.450">
    <property type="match status" value="1"/>
</dbReference>
<dbReference type="GO" id="GO:0016799">
    <property type="term" value="F:hydrolase activity, hydrolyzing N-glycosyl compounds"/>
    <property type="evidence" value="ECO:0007669"/>
    <property type="project" value="TreeGrafter"/>
</dbReference>
<dbReference type="PANTHER" id="PTHR31223:SF70">
    <property type="entry name" value="LOG FAMILY PROTEIN YJL055W"/>
    <property type="match status" value="1"/>
</dbReference>